<accession>A0A0F9LC79</accession>
<reference evidence="1" key="1">
    <citation type="journal article" date="2015" name="Nature">
        <title>Complex archaea that bridge the gap between prokaryotes and eukaryotes.</title>
        <authorList>
            <person name="Spang A."/>
            <person name="Saw J.H."/>
            <person name="Jorgensen S.L."/>
            <person name="Zaremba-Niedzwiedzka K."/>
            <person name="Martijn J."/>
            <person name="Lind A.E."/>
            <person name="van Eijk R."/>
            <person name="Schleper C."/>
            <person name="Guy L."/>
            <person name="Ettema T.J."/>
        </authorList>
    </citation>
    <scope>NUCLEOTIDE SEQUENCE</scope>
</reference>
<dbReference type="EMBL" id="LAZR01012782">
    <property type="protein sequence ID" value="KKM25125.1"/>
    <property type="molecule type" value="Genomic_DNA"/>
</dbReference>
<gene>
    <name evidence="1" type="ORF">LCGC14_1598140</name>
</gene>
<organism evidence="1">
    <name type="scientific">marine sediment metagenome</name>
    <dbReference type="NCBI Taxonomy" id="412755"/>
    <lineage>
        <taxon>unclassified sequences</taxon>
        <taxon>metagenomes</taxon>
        <taxon>ecological metagenomes</taxon>
    </lineage>
</organism>
<sequence length="68" mass="7789">MKAESTIRKTMQRLCKEGRGNGSQERCRMAFDMAIALQWVIEGTCWNPVSFLDEVVRDAGEFAPDDEY</sequence>
<comment type="caution">
    <text evidence="1">The sequence shown here is derived from an EMBL/GenBank/DDBJ whole genome shotgun (WGS) entry which is preliminary data.</text>
</comment>
<dbReference type="AlphaFoldDB" id="A0A0F9LC79"/>
<evidence type="ECO:0000313" key="1">
    <source>
        <dbReference type="EMBL" id="KKM25125.1"/>
    </source>
</evidence>
<name>A0A0F9LC79_9ZZZZ</name>
<protein>
    <submittedName>
        <fullName evidence="1">Uncharacterized protein</fullName>
    </submittedName>
</protein>
<proteinExistence type="predicted"/>